<evidence type="ECO:0000256" key="2">
    <source>
        <dbReference type="ARBA" id="ARBA00005904"/>
    </source>
</evidence>
<feature type="compositionally biased region" description="Basic and acidic residues" evidence="4">
    <location>
        <begin position="130"/>
        <end position="153"/>
    </location>
</feature>
<feature type="compositionally biased region" description="Basic and acidic residues" evidence="4">
    <location>
        <begin position="48"/>
        <end position="73"/>
    </location>
</feature>
<dbReference type="GO" id="GO:0003723">
    <property type="term" value="F:RNA binding"/>
    <property type="evidence" value="ECO:0007669"/>
    <property type="project" value="TreeGrafter"/>
</dbReference>
<dbReference type="AlphaFoldDB" id="A0A8K0JMC0"/>
<dbReference type="GO" id="GO:0003677">
    <property type="term" value="F:DNA binding"/>
    <property type="evidence" value="ECO:0007669"/>
    <property type="project" value="TreeGrafter"/>
</dbReference>
<dbReference type="EMBL" id="JABELV010000042">
    <property type="protein sequence ID" value="KAG7561938.1"/>
    <property type="molecule type" value="Genomic_DNA"/>
</dbReference>
<evidence type="ECO:0000259" key="5">
    <source>
        <dbReference type="Pfam" id="PF04935"/>
    </source>
</evidence>
<evidence type="ECO:0000256" key="1">
    <source>
        <dbReference type="ARBA" id="ARBA00004123"/>
    </source>
</evidence>
<feature type="compositionally biased region" description="Basic and acidic residues" evidence="4">
    <location>
        <begin position="300"/>
        <end position="309"/>
    </location>
</feature>
<sequence>MGTWQFDPENDKTILELQAERAALNNDDSATRLTPMTPTASISTLRQKLQDKIDSLRKGRKGPLDEVDGRPDTRGMGGETDAQPDEVASDDGSLSDGDNDTLASRDEMLEARRKKRGEVRDNRRRRRKEERRAGKEGSQKRGSEIKPGDKSKTTDFTAKPGKTSLLVPNSTAQASSSSASMIPDSNVSFPSISLPSVGGTKSHTQLKSISNPTQALAHLHAQKSKLAEMPDEKRKEIEEKERWGKMLQRAEGGKVRDDETRLKKAERRMEKQKAKSGKEWSDRKRQAEQSQAIKAKKRNEHIAARSDAKKNKKLGLKPKGDKDKGAGKAKSGYKGKKPDQDKGKGKPRPGF</sequence>
<dbReference type="PANTHER" id="PTHR14369:SF0">
    <property type="entry name" value="SURFEIT LOCUS PROTEIN 6"/>
    <property type="match status" value="1"/>
</dbReference>
<name>A0A8K0JMC0_9TREE</name>
<feature type="compositionally biased region" description="Basic and acidic residues" evidence="4">
    <location>
        <begin position="251"/>
        <end position="287"/>
    </location>
</feature>
<dbReference type="PANTHER" id="PTHR14369">
    <property type="entry name" value="SURFEIT LOCUS PROTEIN 6"/>
    <property type="match status" value="1"/>
</dbReference>
<dbReference type="Proteomes" id="UP000812966">
    <property type="component" value="Unassembled WGS sequence"/>
</dbReference>
<dbReference type="InterPro" id="IPR007019">
    <property type="entry name" value="SURF6"/>
</dbReference>
<feature type="region of interest" description="Disordered" evidence="4">
    <location>
        <begin position="220"/>
        <end position="351"/>
    </location>
</feature>
<comment type="caution">
    <text evidence="6">The sequence shown here is derived from an EMBL/GenBank/DDBJ whole genome shotgun (WGS) entry which is preliminary data.</text>
</comment>
<dbReference type="InterPro" id="IPR029190">
    <property type="entry name" value="Rrp14/SURF6_C"/>
</dbReference>
<gene>
    <name evidence="6" type="ORF">FFLO_02578</name>
</gene>
<dbReference type="Pfam" id="PF04935">
    <property type="entry name" value="SURF6"/>
    <property type="match status" value="1"/>
</dbReference>
<feature type="domain" description="Ribosomal RNA-processing protein 14/surfeit locus protein 6 C-terminal" evidence="5">
    <location>
        <begin position="106"/>
        <end position="314"/>
    </location>
</feature>
<comment type="similarity">
    <text evidence="2">Belongs to the SURF6 family.</text>
</comment>
<protein>
    <recommendedName>
        <fullName evidence="5">Ribosomal RNA-processing protein 14/surfeit locus protein 6 C-terminal domain-containing protein</fullName>
    </recommendedName>
</protein>
<feature type="compositionally biased region" description="Basic and acidic residues" evidence="4">
    <location>
        <begin position="225"/>
        <end position="244"/>
    </location>
</feature>
<dbReference type="GO" id="GO:0042274">
    <property type="term" value="P:ribosomal small subunit biogenesis"/>
    <property type="evidence" value="ECO:0007669"/>
    <property type="project" value="TreeGrafter"/>
</dbReference>
<comment type="subcellular location">
    <subcellularLocation>
        <location evidence="1">Nucleus</location>
    </subcellularLocation>
</comment>
<accession>A0A8K0JMC0</accession>
<reference evidence="6" key="1">
    <citation type="submission" date="2020-04" db="EMBL/GenBank/DDBJ databases">
        <title>Analysis of mating type loci in Filobasidium floriforme.</title>
        <authorList>
            <person name="Nowrousian M."/>
        </authorList>
    </citation>
    <scope>NUCLEOTIDE SEQUENCE</scope>
    <source>
        <strain evidence="6">CBS 6242</strain>
    </source>
</reference>
<evidence type="ECO:0000256" key="4">
    <source>
        <dbReference type="SAM" id="MobiDB-lite"/>
    </source>
</evidence>
<feature type="compositionally biased region" description="Low complexity" evidence="4">
    <location>
        <begin position="170"/>
        <end position="180"/>
    </location>
</feature>
<evidence type="ECO:0000256" key="3">
    <source>
        <dbReference type="ARBA" id="ARBA00023242"/>
    </source>
</evidence>
<feature type="region of interest" description="Disordered" evidence="4">
    <location>
        <begin position="23"/>
        <end position="183"/>
    </location>
</feature>
<proteinExistence type="inferred from homology"/>
<feature type="compositionally biased region" description="Basic residues" evidence="4">
    <location>
        <begin position="112"/>
        <end position="129"/>
    </location>
</feature>
<keyword evidence="3" id="KW-0539">Nucleus</keyword>
<evidence type="ECO:0000313" key="7">
    <source>
        <dbReference type="Proteomes" id="UP000812966"/>
    </source>
</evidence>
<dbReference type="GO" id="GO:0005730">
    <property type="term" value="C:nucleolus"/>
    <property type="evidence" value="ECO:0007669"/>
    <property type="project" value="TreeGrafter"/>
</dbReference>
<organism evidence="6 7">
    <name type="scientific">Filobasidium floriforme</name>
    <dbReference type="NCBI Taxonomy" id="5210"/>
    <lineage>
        <taxon>Eukaryota</taxon>
        <taxon>Fungi</taxon>
        <taxon>Dikarya</taxon>
        <taxon>Basidiomycota</taxon>
        <taxon>Agaricomycotina</taxon>
        <taxon>Tremellomycetes</taxon>
        <taxon>Filobasidiales</taxon>
        <taxon>Filobasidiaceae</taxon>
        <taxon>Filobasidium</taxon>
    </lineage>
</organism>
<keyword evidence="7" id="KW-1185">Reference proteome</keyword>
<evidence type="ECO:0000313" key="6">
    <source>
        <dbReference type="EMBL" id="KAG7561938.1"/>
    </source>
</evidence>
<dbReference type="GO" id="GO:0042273">
    <property type="term" value="P:ribosomal large subunit biogenesis"/>
    <property type="evidence" value="ECO:0007669"/>
    <property type="project" value="TreeGrafter"/>
</dbReference>
<feature type="compositionally biased region" description="Polar residues" evidence="4">
    <location>
        <begin position="26"/>
        <end position="47"/>
    </location>
</feature>